<name>A0AAD9MRW2_9ANNE</name>
<reference evidence="1" key="1">
    <citation type="journal article" date="2023" name="Mol. Biol. Evol.">
        <title>Third-Generation Sequencing Reveals the Adaptive Role of the Epigenome in Three Deep-Sea Polychaetes.</title>
        <authorList>
            <person name="Perez M."/>
            <person name="Aroh O."/>
            <person name="Sun Y."/>
            <person name="Lan Y."/>
            <person name="Juniper S.K."/>
            <person name="Young C.R."/>
            <person name="Angers B."/>
            <person name="Qian P.Y."/>
        </authorList>
    </citation>
    <scope>NUCLEOTIDE SEQUENCE</scope>
    <source>
        <strain evidence="1">P08H-3</strain>
    </source>
</reference>
<sequence length="183" mass="19874">MLSHDQQYIVDVGAQLSLRCEFYKSHFNLFDNPVQWKKSQYGEVSEINILGNVKEPFDSTGRFQVTYDPSPPRYIMGLTIKTARLVVAGITITNTFRNQIVFISGNLNAPRRVSGTDGVSSPAMAGSRPAVASRTSARVRRLFGPLSSATCGLQLSGALCSGFCDAIARCQIDEQCCGTPKSG</sequence>
<protein>
    <submittedName>
        <fullName evidence="1">Uncharacterized protein</fullName>
    </submittedName>
</protein>
<dbReference type="EMBL" id="JAODUP010001077">
    <property type="protein sequence ID" value="KAK2141566.1"/>
    <property type="molecule type" value="Genomic_DNA"/>
</dbReference>
<evidence type="ECO:0000313" key="1">
    <source>
        <dbReference type="EMBL" id="KAK2141566.1"/>
    </source>
</evidence>
<comment type="caution">
    <text evidence="1">The sequence shown here is derived from an EMBL/GenBank/DDBJ whole genome shotgun (WGS) entry which is preliminary data.</text>
</comment>
<accession>A0AAD9MRW2</accession>
<organism evidence="1 2">
    <name type="scientific">Paralvinella palmiformis</name>
    <dbReference type="NCBI Taxonomy" id="53620"/>
    <lineage>
        <taxon>Eukaryota</taxon>
        <taxon>Metazoa</taxon>
        <taxon>Spiralia</taxon>
        <taxon>Lophotrochozoa</taxon>
        <taxon>Annelida</taxon>
        <taxon>Polychaeta</taxon>
        <taxon>Sedentaria</taxon>
        <taxon>Canalipalpata</taxon>
        <taxon>Terebellida</taxon>
        <taxon>Terebelliformia</taxon>
        <taxon>Alvinellidae</taxon>
        <taxon>Paralvinella</taxon>
    </lineage>
</organism>
<proteinExistence type="predicted"/>
<keyword evidence="2" id="KW-1185">Reference proteome</keyword>
<evidence type="ECO:0000313" key="2">
    <source>
        <dbReference type="Proteomes" id="UP001208570"/>
    </source>
</evidence>
<gene>
    <name evidence="1" type="ORF">LSH36_1077g00019</name>
</gene>
<dbReference type="AlphaFoldDB" id="A0AAD9MRW2"/>
<dbReference type="Proteomes" id="UP001208570">
    <property type="component" value="Unassembled WGS sequence"/>
</dbReference>